<accession>A0A8H8P795</accession>
<dbReference type="InterPro" id="IPR001245">
    <property type="entry name" value="Ser-Thr/Tyr_kinase_cat_dom"/>
</dbReference>
<proteinExistence type="predicted"/>
<dbReference type="AlphaFoldDB" id="A0A8H8P795"/>
<keyword evidence="2" id="KW-0808">Transferase</keyword>
<dbReference type="GeneID" id="67023716"/>
<evidence type="ECO:0000259" key="1">
    <source>
        <dbReference type="PROSITE" id="PS50011"/>
    </source>
</evidence>
<organism evidence="2 3">
    <name type="scientific">Rhizoctonia solani</name>
    <dbReference type="NCBI Taxonomy" id="456999"/>
    <lineage>
        <taxon>Eukaryota</taxon>
        <taxon>Fungi</taxon>
        <taxon>Dikarya</taxon>
        <taxon>Basidiomycota</taxon>
        <taxon>Agaricomycotina</taxon>
        <taxon>Agaricomycetes</taxon>
        <taxon>Cantharellales</taxon>
        <taxon>Ceratobasidiaceae</taxon>
        <taxon>Rhizoctonia</taxon>
    </lineage>
</organism>
<dbReference type="SUPFAM" id="SSF56112">
    <property type="entry name" value="Protein kinase-like (PK-like)"/>
    <property type="match status" value="2"/>
</dbReference>
<keyword evidence="2" id="KW-0418">Kinase</keyword>
<dbReference type="RefSeq" id="XP_043187076.1">
    <property type="nucleotide sequence ID" value="XM_043321253.1"/>
</dbReference>
<dbReference type="InterPro" id="IPR000719">
    <property type="entry name" value="Prot_kinase_dom"/>
</dbReference>
<dbReference type="KEGG" id="rsx:RhiXN_01434"/>
<evidence type="ECO:0000313" key="2">
    <source>
        <dbReference type="EMBL" id="QRW26839.1"/>
    </source>
</evidence>
<dbReference type="EMBL" id="CP059673">
    <property type="protein sequence ID" value="QRW26839.1"/>
    <property type="molecule type" value="Genomic_DNA"/>
</dbReference>
<dbReference type="GO" id="GO:0004674">
    <property type="term" value="F:protein serine/threonine kinase activity"/>
    <property type="evidence" value="ECO:0007669"/>
    <property type="project" value="TreeGrafter"/>
</dbReference>
<dbReference type="Proteomes" id="UP000650533">
    <property type="component" value="Chromosome 16"/>
</dbReference>
<dbReference type="InterPro" id="IPR051681">
    <property type="entry name" value="Ser/Thr_Kinases-Pseudokinases"/>
</dbReference>
<dbReference type="InterPro" id="IPR011009">
    <property type="entry name" value="Kinase-like_dom_sf"/>
</dbReference>
<protein>
    <submittedName>
        <fullName evidence="2">Tyrosine kinase domain-containing protein</fullName>
    </submittedName>
</protein>
<dbReference type="PROSITE" id="PS50011">
    <property type="entry name" value="PROTEIN_KINASE_DOM"/>
    <property type="match status" value="1"/>
</dbReference>
<name>A0A8H8P795_9AGAM</name>
<dbReference type="PANTHER" id="PTHR44329:SF214">
    <property type="entry name" value="PROTEIN KINASE DOMAIN-CONTAINING PROTEIN"/>
    <property type="match status" value="1"/>
</dbReference>
<dbReference type="Pfam" id="PF07714">
    <property type="entry name" value="PK_Tyr_Ser-Thr"/>
    <property type="match status" value="1"/>
</dbReference>
<gene>
    <name evidence="2" type="ORF">RhiXN_01434</name>
</gene>
<evidence type="ECO:0000313" key="3">
    <source>
        <dbReference type="Proteomes" id="UP000650533"/>
    </source>
</evidence>
<reference evidence="2" key="1">
    <citation type="submission" date="2020-05" db="EMBL/GenBank/DDBJ databases">
        <title>Evolutionary and genomic comparisons of hybrid uninucleate and nonhybrid Rhizoctonia fungi.</title>
        <authorList>
            <person name="Li C."/>
            <person name="Chen X."/>
        </authorList>
    </citation>
    <scope>NUCLEOTIDE SEQUENCE</scope>
    <source>
        <strain evidence="2">AG-1 IA</strain>
    </source>
</reference>
<dbReference type="Gene3D" id="1.10.510.10">
    <property type="entry name" value="Transferase(Phosphotransferase) domain 1"/>
    <property type="match status" value="2"/>
</dbReference>
<feature type="domain" description="Protein kinase" evidence="1">
    <location>
        <begin position="305"/>
        <end position="582"/>
    </location>
</feature>
<sequence>MSHNNYNLGDDSEGTFSSQAHTFNLPPRINTASAQLGPASARGGDVLSDVSEDSGWSDLCKGSAATLYLSRTDGSEQARVVKKLMRVDPQYFENNGDGREFDAKFSSWSLLQDHRIASVFSVDSRTLTFHQDFYPRGDLRRFCQQGLSGTMCRGVFRDILAGVLYLHTQMPPIVHGCINPSHVRILELLLSGVDPNLNEDIPTVISVIDLRTAQLAWQLIKKCWRPTEERPVAKQLLQELDSLLNNSRPLGPASLETKLVSAVEGPSLRGGCDKIISPRMMVDEVLRQLHSHGCKSMSPYVNRSMSGDNPVACGGFGDIYRGVLNNGAEVSLKCVRLEVNLDDGGQRKIKDAAHELYIWSKCKHPNVLELMGVTEHYGYLAMVSPWMENGDLTQFLAEHPDVDRYNLCGQIADGVAYLHQENVAHGDIRGVNVLISKDHTPKITGFVAHRIDRTSKFTETSGSQTMSIRWMAPEVIGDITEKSTPEGDIFSLGSTILEVFTGNVPFPGVSTPTVIMKLLAGGHPARPEEHIPTGDDRADLLWSLLSDCWAFKPEDRPTVDNIKCRVNENYRVDVINEGHMFGSFVYMTTWVNKTGFIGLFKSMMFDCLESSKDE</sequence>
<dbReference type="PANTHER" id="PTHR44329">
    <property type="entry name" value="SERINE/THREONINE-PROTEIN KINASE TNNI3K-RELATED"/>
    <property type="match status" value="1"/>
</dbReference>
<dbReference type="GO" id="GO:0005524">
    <property type="term" value="F:ATP binding"/>
    <property type="evidence" value="ECO:0007669"/>
    <property type="project" value="InterPro"/>
</dbReference>